<dbReference type="Gene3D" id="2.70.50.50">
    <property type="entry name" value="chitin-binding protein cbp21"/>
    <property type="match status" value="1"/>
</dbReference>
<feature type="domain" description="N-acetylglucosamine binding protein A" evidence="6">
    <location>
        <begin position="212"/>
        <end position="309"/>
    </location>
</feature>
<dbReference type="GO" id="GO:0008061">
    <property type="term" value="F:chitin binding"/>
    <property type="evidence" value="ECO:0007669"/>
    <property type="project" value="UniProtKB-KW"/>
</dbReference>
<dbReference type="AlphaFoldDB" id="E3BJY5"/>
<reference evidence="8 9" key="1">
    <citation type="journal article" date="2012" name="Int. J. Syst. Evol. Microbiol.">
        <title>Vibrio caribbeanicus sp. nov., isolated from the marine sponge Scleritoderma cyanea.</title>
        <authorList>
            <person name="Hoffmann M."/>
            <person name="Monday S.R."/>
            <person name="Allard M.W."/>
            <person name="Strain E.A."/>
            <person name="Whittaker P."/>
            <person name="Naum M."/>
            <person name="McCarthy P.J."/>
            <person name="Lopez J.V."/>
            <person name="Fischer M."/>
            <person name="Brown E.W."/>
        </authorList>
    </citation>
    <scope>NUCLEOTIDE SEQUENCE [LARGE SCALE GENOMIC DNA]</scope>
    <source>
        <strain evidence="8 9">ATCC BAA-2122</strain>
    </source>
</reference>
<accession>E3BJY5</accession>
<keyword evidence="2" id="KW-0964">Secreted</keyword>
<evidence type="ECO:0000259" key="7">
    <source>
        <dbReference type="Pfam" id="PF21868"/>
    </source>
</evidence>
<keyword evidence="4" id="KW-0732">Signal</keyword>
<dbReference type="NCBIfam" id="NF009690">
    <property type="entry name" value="PRK13211.1"/>
    <property type="match status" value="1"/>
</dbReference>
<proteinExistence type="predicted"/>
<dbReference type="Gene3D" id="3.30.70.2150">
    <property type="match status" value="1"/>
</dbReference>
<dbReference type="InterPro" id="IPR004302">
    <property type="entry name" value="Cellulose/chitin-bd_N"/>
</dbReference>
<dbReference type="FunFam" id="2.70.50.50:FF:000001">
    <property type="entry name" value="Chitin-binding protein"/>
    <property type="match status" value="1"/>
</dbReference>
<dbReference type="Pfam" id="PF03067">
    <property type="entry name" value="LPMO_10"/>
    <property type="match status" value="1"/>
</dbReference>
<dbReference type="RefSeq" id="WP_009601339.1">
    <property type="nucleotide sequence ID" value="NZ_AEIU01000072.1"/>
</dbReference>
<evidence type="ECO:0000259" key="6">
    <source>
        <dbReference type="Pfam" id="PF18416"/>
    </source>
</evidence>
<comment type="subcellular location">
    <subcellularLocation>
        <location evidence="1">Secreted</location>
    </subcellularLocation>
</comment>
<dbReference type="OrthoDB" id="3675244at2"/>
<dbReference type="EMBL" id="AEIU01000072">
    <property type="protein sequence ID" value="EFP96613.1"/>
    <property type="molecule type" value="Genomic_DNA"/>
</dbReference>
<sequence length="489" mass="54329">MKHSKLWLVLATTSTIMSPYVKGHGYISAVEKGVVEGRATLCKFSAKTGEKNIGCGPVQWEPQSVEGPDGFPEAGPPDGQIASAGLASFSNLNEQTSNRWVKRPIRSGMQNFEWTYTANHVTRNWRYYITQPNWNPNQVLTRASFDLTPFCVVDGNMRKPPKRTTHACDVPDRNGYHVILAVWDVGDTAAAFYNVIDVQFNGDTPDQGTPKWSQVGTITPTMDLKKGDAVFIRVFDSSGERPDLQTRLSIESKQQGQSNQWAQALAKKVHEADNSIQAGQLDGKGSILPVFGVNTIWVAKDSDIKRVEIGYDVKTSPAPADVKVTGLNSEYTIGDTPVELLLNVKSTDNADIIINVYNHAQESLASNKLSISKDKAQDIKLALSKSEPGHHMLVTRVQDKDGKLINQTTQDFMLVWKTTAPAPSDKYDFLFPENLKEYKAQTKVMAKDGHIYQCKPFPNDGFCKQWSKHTTQYEPGVGDSWSMAWNKLN</sequence>
<evidence type="ECO:0000256" key="1">
    <source>
        <dbReference type="ARBA" id="ARBA00004613"/>
    </source>
</evidence>
<evidence type="ECO:0000313" key="9">
    <source>
        <dbReference type="Proteomes" id="UP000002943"/>
    </source>
</evidence>
<evidence type="ECO:0000256" key="2">
    <source>
        <dbReference type="ARBA" id="ARBA00022525"/>
    </source>
</evidence>
<name>E3BJY5_9VIBR</name>
<evidence type="ECO:0000259" key="5">
    <source>
        <dbReference type="Pfam" id="PF03067"/>
    </source>
</evidence>
<dbReference type="InterPro" id="IPR051024">
    <property type="entry name" value="GlcNAc_Chitin_IntDeg"/>
</dbReference>
<dbReference type="PANTHER" id="PTHR34823:SF1">
    <property type="entry name" value="CHITIN-BINDING TYPE-4 DOMAIN-CONTAINING PROTEIN"/>
    <property type="match status" value="1"/>
</dbReference>
<dbReference type="eggNOG" id="COG3397">
    <property type="taxonomic scope" value="Bacteria"/>
</dbReference>
<dbReference type="STRING" id="796620.VIBC2010_09822"/>
<keyword evidence="3" id="KW-0147">Chitin-binding</keyword>
<evidence type="ECO:0000256" key="4">
    <source>
        <dbReference type="ARBA" id="ARBA00022729"/>
    </source>
</evidence>
<organism evidence="8 9">
    <name type="scientific">Vibrio caribbeanicus ATCC BAA-2122</name>
    <dbReference type="NCBI Taxonomy" id="796620"/>
    <lineage>
        <taxon>Bacteria</taxon>
        <taxon>Pseudomonadati</taxon>
        <taxon>Pseudomonadota</taxon>
        <taxon>Gammaproteobacteria</taxon>
        <taxon>Vibrionales</taxon>
        <taxon>Vibrionaceae</taxon>
        <taxon>Vibrio</taxon>
    </lineage>
</organism>
<dbReference type="InterPro" id="IPR054063">
    <property type="entry name" value="GbpA_D3"/>
</dbReference>
<dbReference type="SUPFAM" id="SSF81296">
    <property type="entry name" value="E set domains"/>
    <property type="match status" value="1"/>
</dbReference>
<dbReference type="PANTHER" id="PTHR34823">
    <property type="entry name" value="GLCNAC-BINDING PROTEIN A"/>
    <property type="match status" value="1"/>
</dbReference>
<keyword evidence="9" id="KW-1185">Reference proteome</keyword>
<dbReference type="Pfam" id="PF18416">
    <property type="entry name" value="GbpA_2"/>
    <property type="match status" value="1"/>
</dbReference>
<evidence type="ECO:0000256" key="3">
    <source>
        <dbReference type="ARBA" id="ARBA00022669"/>
    </source>
</evidence>
<comment type="caution">
    <text evidence="8">The sequence shown here is derived from an EMBL/GenBank/DDBJ whole genome shotgun (WGS) entry which is preliminary data.</text>
</comment>
<feature type="domain" description="Chitin-binding type-4" evidence="5">
    <location>
        <begin position="37"/>
        <end position="198"/>
    </location>
</feature>
<gene>
    <name evidence="8" type="ORF">VIBC2010_09822</name>
</gene>
<dbReference type="GO" id="GO:0005576">
    <property type="term" value="C:extracellular region"/>
    <property type="evidence" value="ECO:0007669"/>
    <property type="project" value="UniProtKB-SubCell"/>
</dbReference>
<dbReference type="InterPro" id="IPR041029">
    <property type="entry name" value="GbpA_2"/>
</dbReference>
<dbReference type="Gene3D" id="2.60.40.2550">
    <property type="match status" value="1"/>
</dbReference>
<dbReference type="InterPro" id="IPR014756">
    <property type="entry name" value="Ig_E-set"/>
</dbReference>
<dbReference type="Pfam" id="PF21868">
    <property type="entry name" value="GbpA_D3"/>
    <property type="match status" value="1"/>
</dbReference>
<evidence type="ECO:0000313" key="8">
    <source>
        <dbReference type="EMBL" id="EFP96613.1"/>
    </source>
</evidence>
<feature type="domain" description="GlcNAc-binding protein A third" evidence="7">
    <location>
        <begin position="320"/>
        <end position="415"/>
    </location>
</feature>
<dbReference type="CDD" id="cd21177">
    <property type="entry name" value="LPMO_AA10"/>
    <property type="match status" value="1"/>
</dbReference>
<dbReference type="Proteomes" id="UP000002943">
    <property type="component" value="Unassembled WGS sequence"/>
</dbReference>
<protein>
    <submittedName>
        <fullName evidence="8">N-acetylglucosamine-binding protein A</fullName>
    </submittedName>
</protein>